<dbReference type="EMBL" id="CP128399">
    <property type="protein sequence ID" value="WJW65556.1"/>
    <property type="molecule type" value="Genomic_DNA"/>
</dbReference>
<evidence type="ECO:0000313" key="3">
    <source>
        <dbReference type="EMBL" id="NWJ46179.1"/>
    </source>
</evidence>
<reference evidence="3 5" key="1">
    <citation type="submission" date="2020-06" db="EMBL/GenBank/DDBJ databases">
        <title>Anoxygenic phototrophic Chloroflexota member uses a Type I reaction center.</title>
        <authorList>
            <person name="Tsuji J.M."/>
            <person name="Shaw N.A."/>
            <person name="Nagashima S."/>
            <person name="Venkiteswaran J."/>
            <person name="Schiff S.L."/>
            <person name="Hanada S."/>
            <person name="Tank M."/>
            <person name="Neufeld J.D."/>
        </authorList>
    </citation>
    <scope>NUCLEOTIDE SEQUENCE [LARGE SCALE GENOMIC DNA]</scope>
    <source>
        <strain evidence="3">L227-S17</strain>
    </source>
</reference>
<evidence type="ECO:0000313" key="5">
    <source>
        <dbReference type="Proteomes" id="UP000521676"/>
    </source>
</evidence>
<dbReference type="AlphaFoldDB" id="A0A8T7M1S6"/>
<dbReference type="Proteomes" id="UP001431572">
    <property type="component" value="Chromosome 1"/>
</dbReference>
<dbReference type="PANTHER" id="PTHR14239:SF10">
    <property type="entry name" value="REDUCTASE"/>
    <property type="match status" value="1"/>
</dbReference>
<evidence type="ECO:0000313" key="4">
    <source>
        <dbReference type="EMBL" id="WJW65556.1"/>
    </source>
</evidence>
<dbReference type="Pfam" id="PF03807">
    <property type="entry name" value="F420_oxidored"/>
    <property type="match status" value="1"/>
</dbReference>
<reference evidence="4" key="2">
    <citation type="journal article" date="2024" name="Nature">
        <title>Anoxygenic phototroph of the Chloroflexota uses a type I reaction centre.</title>
        <authorList>
            <person name="Tsuji J.M."/>
            <person name="Shaw N.A."/>
            <person name="Nagashima S."/>
            <person name="Venkiteswaran J.J."/>
            <person name="Schiff S.L."/>
            <person name="Watanabe T."/>
            <person name="Fukui M."/>
            <person name="Hanada S."/>
            <person name="Tank M."/>
            <person name="Neufeld J.D."/>
        </authorList>
    </citation>
    <scope>NUCLEOTIDE SEQUENCE</scope>
    <source>
        <strain evidence="4">L227-S17</strain>
    </source>
</reference>
<dbReference type="GO" id="GO:0016491">
    <property type="term" value="F:oxidoreductase activity"/>
    <property type="evidence" value="ECO:0007669"/>
    <property type="project" value="UniProtKB-KW"/>
</dbReference>
<keyword evidence="6" id="KW-1185">Reference proteome</keyword>
<dbReference type="Proteomes" id="UP000521676">
    <property type="component" value="Unassembled WGS sequence"/>
</dbReference>
<sequence>MKIGIIGSGVVGQTLGEGFIKKGHAVLLGSREPNSEKLQEWTAKTGGKTGTFEEVAKFGELVVVAINWGGLEHALQLAGAQNLAGKVVIDATNPLNFGATGPSLAIGFSDSAGEIVQRQIPDAHVVKAFNIITAPVMIQADLLGEQLDMFIAGNDAAAKETVTGLLKDFGWSVVDLGGIEESRLLEPLAMIWIKYMVKTQNWQHGIKLVRK</sequence>
<feature type="domain" description="Pyrroline-5-carboxylate reductase catalytic N-terminal" evidence="2">
    <location>
        <begin position="2"/>
        <end position="94"/>
    </location>
</feature>
<dbReference type="EMBL" id="JACATZ010000001">
    <property type="protein sequence ID" value="NWJ46179.1"/>
    <property type="molecule type" value="Genomic_DNA"/>
</dbReference>
<dbReference type="PANTHER" id="PTHR14239">
    <property type="entry name" value="DUDULIN-RELATED"/>
    <property type="match status" value="1"/>
</dbReference>
<evidence type="ECO:0000313" key="6">
    <source>
        <dbReference type="Proteomes" id="UP001431572"/>
    </source>
</evidence>
<dbReference type="InterPro" id="IPR028939">
    <property type="entry name" value="P5C_Rdtase_cat_N"/>
</dbReference>
<dbReference type="InterPro" id="IPR036291">
    <property type="entry name" value="NAD(P)-bd_dom_sf"/>
</dbReference>
<dbReference type="Gene3D" id="3.40.50.720">
    <property type="entry name" value="NAD(P)-binding Rossmann-like Domain"/>
    <property type="match status" value="1"/>
</dbReference>
<protein>
    <submittedName>
        <fullName evidence="3">NAD(P)-binding domain-containing protein</fullName>
    </submittedName>
</protein>
<evidence type="ECO:0000256" key="1">
    <source>
        <dbReference type="ARBA" id="ARBA00023002"/>
    </source>
</evidence>
<keyword evidence="1" id="KW-0560">Oxidoreductase</keyword>
<name>A0A8T7M1S6_9CHLR</name>
<gene>
    <name evidence="3" type="ORF">HXX08_09895</name>
    <name evidence="4" type="ORF">OZ401_001323</name>
</gene>
<organism evidence="3 5">
    <name type="scientific">Candidatus Chlorohelix allophototropha</name>
    <dbReference type="NCBI Taxonomy" id="3003348"/>
    <lineage>
        <taxon>Bacteria</taxon>
        <taxon>Bacillati</taxon>
        <taxon>Chloroflexota</taxon>
        <taxon>Chloroflexia</taxon>
        <taxon>Candidatus Chloroheliales</taxon>
        <taxon>Candidatus Chloroheliaceae</taxon>
        <taxon>Candidatus Chlorohelix</taxon>
    </lineage>
</organism>
<dbReference type="SUPFAM" id="SSF51735">
    <property type="entry name" value="NAD(P)-binding Rossmann-fold domains"/>
    <property type="match status" value="1"/>
</dbReference>
<evidence type="ECO:0000259" key="2">
    <source>
        <dbReference type="Pfam" id="PF03807"/>
    </source>
</evidence>
<dbReference type="RefSeq" id="WP_341467440.1">
    <property type="nucleotide sequence ID" value="NZ_CP128399.1"/>
</dbReference>
<dbReference type="InterPro" id="IPR051267">
    <property type="entry name" value="STEAP_metalloreductase"/>
</dbReference>
<accession>A0A8T7M1S6</accession>
<proteinExistence type="predicted"/>